<dbReference type="InterPro" id="IPR020084">
    <property type="entry name" value="NUDIX_hydrolase_CS"/>
</dbReference>
<dbReference type="RefSeq" id="WP_136534177.1">
    <property type="nucleotide sequence ID" value="NZ_STGY01000032.1"/>
</dbReference>
<organism evidence="5 6">
    <name type="scientific">Glycomyces buryatensis</name>
    <dbReference type="NCBI Taxonomy" id="2570927"/>
    <lineage>
        <taxon>Bacteria</taxon>
        <taxon>Bacillati</taxon>
        <taxon>Actinomycetota</taxon>
        <taxon>Actinomycetes</taxon>
        <taxon>Glycomycetales</taxon>
        <taxon>Glycomycetaceae</taxon>
        <taxon>Glycomyces</taxon>
    </lineage>
</organism>
<dbReference type="InterPro" id="IPR015797">
    <property type="entry name" value="NUDIX_hydrolase-like_dom_sf"/>
</dbReference>
<dbReference type="PANTHER" id="PTHR43046">
    <property type="entry name" value="GDP-MANNOSE MANNOSYL HYDROLASE"/>
    <property type="match status" value="1"/>
</dbReference>
<dbReference type="AlphaFoldDB" id="A0A4S8QFV1"/>
<dbReference type="InterPro" id="IPR000086">
    <property type="entry name" value="NUDIX_hydrolase_dom"/>
</dbReference>
<evidence type="ECO:0000313" key="5">
    <source>
        <dbReference type="EMBL" id="THV42022.1"/>
    </source>
</evidence>
<keyword evidence="2" id="KW-0378">Hydrolase</keyword>
<dbReference type="PROSITE" id="PS51462">
    <property type="entry name" value="NUDIX"/>
    <property type="match status" value="1"/>
</dbReference>
<feature type="domain" description="Nudix hydrolase" evidence="4">
    <location>
        <begin position="15"/>
        <end position="144"/>
    </location>
</feature>
<name>A0A4S8QFV1_9ACTN</name>
<dbReference type="EMBL" id="STGY01000032">
    <property type="protein sequence ID" value="THV42022.1"/>
    <property type="molecule type" value="Genomic_DNA"/>
</dbReference>
<evidence type="ECO:0000313" key="6">
    <source>
        <dbReference type="Proteomes" id="UP000308760"/>
    </source>
</evidence>
<comment type="caution">
    <text evidence="5">The sequence shown here is derived from an EMBL/GenBank/DDBJ whole genome shotgun (WGS) entry which is preliminary data.</text>
</comment>
<evidence type="ECO:0000256" key="3">
    <source>
        <dbReference type="ARBA" id="ARBA00022842"/>
    </source>
</evidence>
<keyword evidence="3" id="KW-0460">Magnesium</keyword>
<dbReference type="GO" id="GO:0016787">
    <property type="term" value="F:hydrolase activity"/>
    <property type="evidence" value="ECO:0007669"/>
    <property type="project" value="UniProtKB-KW"/>
</dbReference>
<dbReference type="SUPFAM" id="SSF55811">
    <property type="entry name" value="Nudix"/>
    <property type="match status" value="1"/>
</dbReference>
<dbReference type="Pfam" id="PF00293">
    <property type="entry name" value="NUDIX"/>
    <property type="match status" value="1"/>
</dbReference>
<reference evidence="6" key="1">
    <citation type="submission" date="2019-04" db="EMBL/GenBank/DDBJ databases">
        <title>Nocardioides xinjiangensis sp. nov.</title>
        <authorList>
            <person name="Liu S."/>
        </authorList>
    </citation>
    <scope>NUCLEOTIDE SEQUENCE [LARGE SCALE GENOMIC DNA]</scope>
    <source>
        <strain evidence="6">18</strain>
    </source>
</reference>
<dbReference type="CDD" id="cd18876">
    <property type="entry name" value="NUDIX_Hydrolase"/>
    <property type="match status" value="1"/>
</dbReference>
<evidence type="ECO:0000256" key="1">
    <source>
        <dbReference type="ARBA" id="ARBA00001946"/>
    </source>
</evidence>
<dbReference type="PROSITE" id="PS00893">
    <property type="entry name" value="NUDIX_BOX"/>
    <property type="match status" value="1"/>
</dbReference>
<gene>
    <name evidence="5" type="ORF">FAB82_08845</name>
</gene>
<accession>A0A4S8QFV1</accession>
<evidence type="ECO:0000256" key="2">
    <source>
        <dbReference type="ARBA" id="ARBA00022801"/>
    </source>
</evidence>
<dbReference type="Gene3D" id="3.90.79.10">
    <property type="entry name" value="Nucleoside Triphosphate Pyrophosphohydrolase"/>
    <property type="match status" value="1"/>
</dbReference>
<reference evidence="5 6" key="2">
    <citation type="submission" date="2019-05" db="EMBL/GenBank/DDBJ databases">
        <title>Glycomyces buryatensis sp. nov.</title>
        <authorList>
            <person name="Nikitina E."/>
        </authorList>
    </citation>
    <scope>NUCLEOTIDE SEQUENCE [LARGE SCALE GENOMIC DNA]</scope>
    <source>
        <strain evidence="5 6">18</strain>
    </source>
</reference>
<evidence type="ECO:0000259" key="4">
    <source>
        <dbReference type="PROSITE" id="PS51462"/>
    </source>
</evidence>
<proteinExistence type="predicted"/>
<protein>
    <submittedName>
        <fullName evidence="5">NUDIX domain-containing protein</fullName>
    </submittedName>
</protein>
<comment type="cofactor">
    <cofactor evidence="1">
        <name>Mg(2+)</name>
        <dbReference type="ChEBI" id="CHEBI:18420"/>
    </cofactor>
</comment>
<keyword evidence="6" id="KW-1185">Reference proteome</keyword>
<dbReference type="Proteomes" id="UP000308760">
    <property type="component" value="Unassembled WGS sequence"/>
</dbReference>
<sequence length="162" mass="17838">MDQTQTDQDSPERRARAFAASAALIRNETGDILMVQPTYKDSLELPGGYIEIGEYPVAACLREVREELGIDIELGGLLAVDWAPAANEGEKILFIFDGGQLSSDEEAAIKLREVEVSSFGYYSLPQIEERTPPRLARRIAQAAQANSSRYLEDGAMPGFITR</sequence>
<dbReference type="OrthoDB" id="4247482at2"/>
<dbReference type="PANTHER" id="PTHR43046:SF12">
    <property type="entry name" value="GDP-MANNOSE MANNOSYL HYDROLASE"/>
    <property type="match status" value="1"/>
</dbReference>